<dbReference type="InterPro" id="IPR011008">
    <property type="entry name" value="Dimeric_a/b-barrel"/>
</dbReference>
<comment type="similarity">
    <text evidence="1">Belongs to the tpcK family.</text>
</comment>
<evidence type="ECO:0000259" key="2">
    <source>
        <dbReference type="Pfam" id="PF07110"/>
    </source>
</evidence>
<gene>
    <name evidence="3" type="primary">ashZ</name>
</gene>
<accession>A0A514YR39</accession>
<dbReference type="Gene3D" id="3.30.70.100">
    <property type="match status" value="1"/>
</dbReference>
<dbReference type="SUPFAM" id="SSF54909">
    <property type="entry name" value="Dimeric alpha+beta barrel"/>
    <property type="match status" value="1"/>
</dbReference>
<proteinExistence type="inferred from homology"/>
<evidence type="ECO:0000256" key="1">
    <source>
        <dbReference type="ARBA" id="ARBA00005986"/>
    </source>
</evidence>
<dbReference type="Pfam" id="PF07110">
    <property type="entry name" value="EthD"/>
    <property type="match status" value="1"/>
</dbReference>
<dbReference type="InterPro" id="IPR009799">
    <property type="entry name" value="EthD_dom"/>
</dbReference>
<reference evidence="3" key="1">
    <citation type="journal article" date="2019" name="Angew. Chem. Int. Ed. Engl.">
        <title>Enantioselective phenol coupling by laccases in the biosynthesis of fungal dimeric naphthopyrones.</title>
        <authorList>
            <person name="Obermaier S."/>
            <person name="Thiele W."/>
            <person name="Furtges L."/>
            <person name="Muller M."/>
        </authorList>
    </citation>
    <scope>NUCLEOTIDE SEQUENCE</scope>
    <source>
        <strain evidence="3">BCC11964</strain>
    </source>
</reference>
<dbReference type="EMBL" id="MK449412">
    <property type="protein sequence ID" value="QDK64759.1"/>
    <property type="molecule type" value="Genomic_DNA"/>
</dbReference>
<protein>
    <submittedName>
        <fullName evidence="3">AshZ</fullName>
    </submittedName>
</protein>
<dbReference type="AlphaFoldDB" id="A0A514YR39"/>
<sequence>MESQQPLCLNILSYKKDGITSEEYKHYMVNEHGPLVAGLMEKYGFLQWTMSHVSDQSPQLMSQLYDAQFGNIAPYDCCVQIVFPNIEAFVKMKADPYFKQTVGPDHEKFADTKKSQMMIGYFSPLVKDGKALDSNERNGKS</sequence>
<name>A0A514YR39_9HYPO</name>
<feature type="domain" description="EthD" evidence="2">
    <location>
        <begin position="16"/>
        <end position="112"/>
    </location>
</feature>
<evidence type="ECO:0000313" key="3">
    <source>
        <dbReference type="EMBL" id="QDK64759.1"/>
    </source>
</evidence>
<dbReference type="GO" id="GO:0016491">
    <property type="term" value="F:oxidoreductase activity"/>
    <property type="evidence" value="ECO:0007669"/>
    <property type="project" value="InterPro"/>
</dbReference>
<organism evidence="3">
    <name type="scientific">Aschersonia paraphysata</name>
    <dbReference type="NCBI Taxonomy" id="370937"/>
    <lineage>
        <taxon>Eukaryota</taxon>
        <taxon>Fungi</taxon>
        <taxon>Dikarya</taxon>
        <taxon>Ascomycota</taxon>
        <taxon>Pezizomycotina</taxon>
        <taxon>Sordariomycetes</taxon>
        <taxon>Hypocreomycetidae</taxon>
        <taxon>Hypocreales</taxon>
        <taxon>Clavicipitaceae</taxon>
        <taxon>Aschersonia</taxon>
    </lineage>
</organism>